<gene>
    <name evidence="1" type="ORF">MKW98_005084</name>
</gene>
<accession>A0AAD4SGB9</accession>
<protein>
    <submittedName>
        <fullName evidence="1">Uncharacterized protein</fullName>
    </submittedName>
</protein>
<comment type="caution">
    <text evidence="1">The sequence shown here is derived from an EMBL/GenBank/DDBJ whole genome shotgun (WGS) entry which is preliminary data.</text>
</comment>
<dbReference type="EMBL" id="JAJJMB010010723">
    <property type="protein sequence ID" value="KAI3906731.1"/>
    <property type="molecule type" value="Genomic_DNA"/>
</dbReference>
<reference evidence="1" key="1">
    <citation type="submission" date="2022-04" db="EMBL/GenBank/DDBJ databases">
        <title>A functionally conserved STORR gene fusion in Papaver species that diverged 16.8 million years ago.</title>
        <authorList>
            <person name="Catania T."/>
        </authorList>
    </citation>
    <scope>NUCLEOTIDE SEQUENCE</scope>
    <source>
        <strain evidence="1">S-188037</strain>
    </source>
</reference>
<keyword evidence="2" id="KW-1185">Reference proteome</keyword>
<sequence>RSRANEVKCKGGLQPLVEMGSFLRKKFEVEDEENKKKPILAQALKDSPFWDFFSPFYMADINNIVTEK</sequence>
<organism evidence="1 2">
    <name type="scientific">Papaver atlanticum</name>
    <dbReference type="NCBI Taxonomy" id="357466"/>
    <lineage>
        <taxon>Eukaryota</taxon>
        <taxon>Viridiplantae</taxon>
        <taxon>Streptophyta</taxon>
        <taxon>Embryophyta</taxon>
        <taxon>Tracheophyta</taxon>
        <taxon>Spermatophyta</taxon>
        <taxon>Magnoliopsida</taxon>
        <taxon>Ranunculales</taxon>
        <taxon>Papaveraceae</taxon>
        <taxon>Papaveroideae</taxon>
        <taxon>Papaver</taxon>
    </lineage>
</organism>
<dbReference type="AlphaFoldDB" id="A0AAD4SGB9"/>
<feature type="non-terminal residue" evidence="1">
    <location>
        <position position="1"/>
    </location>
</feature>
<proteinExistence type="predicted"/>
<feature type="non-terminal residue" evidence="1">
    <location>
        <position position="68"/>
    </location>
</feature>
<evidence type="ECO:0000313" key="1">
    <source>
        <dbReference type="EMBL" id="KAI3906731.1"/>
    </source>
</evidence>
<dbReference type="Proteomes" id="UP001202328">
    <property type="component" value="Unassembled WGS sequence"/>
</dbReference>
<name>A0AAD4SGB9_9MAGN</name>
<evidence type="ECO:0000313" key="2">
    <source>
        <dbReference type="Proteomes" id="UP001202328"/>
    </source>
</evidence>